<gene>
    <name evidence="8" type="ORF">FD01_GL001273</name>
</gene>
<keyword evidence="2 5" id="KW-0812">Transmembrane</keyword>
<reference evidence="8 9" key="1">
    <citation type="journal article" date="2015" name="Genome Announc.">
        <title>Expanding the biotechnology potential of lactobacilli through comparative genomics of 213 strains and associated genera.</title>
        <authorList>
            <person name="Sun Z."/>
            <person name="Harris H.M."/>
            <person name="McCann A."/>
            <person name="Guo C."/>
            <person name="Argimon S."/>
            <person name="Zhang W."/>
            <person name="Yang X."/>
            <person name="Jeffery I.B."/>
            <person name="Cooney J.C."/>
            <person name="Kagawa T.F."/>
            <person name="Liu W."/>
            <person name="Song Y."/>
            <person name="Salvetti E."/>
            <person name="Wrobel A."/>
            <person name="Rasinkangas P."/>
            <person name="Parkhill J."/>
            <person name="Rea M.C."/>
            <person name="O'Sullivan O."/>
            <person name="Ritari J."/>
            <person name="Douillard F.P."/>
            <person name="Paul Ross R."/>
            <person name="Yang R."/>
            <person name="Briner A.E."/>
            <person name="Felis G.E."/>
            <person name="de Vos W.M."/>
            <person name="Barrangou R."/>
            <person name="Klaenhammer T.R."/>
            <person name="Caufield P.W."/>
            <person name="Cui Y."/>
            <person name="Zhang H."/>
            <person name="O'Toole P.W."/>
        </authorList>
    </citation>
    <scope>NUCLEOTIDE SEQUENCE [LARGE SCALE GENOMIC DNA]</scope>
    <source>
        <strain evidence="8 9">DSM 13343</strain>
    </source>
</reference>
<name>A0A0R1RG52_9LACO</name>
<evidence type="ECO:0000256" key="2">
    <source>
        <dbReference type="ARBA" id="ARBA00022692"/>
    </source>
</evidence>
<evidence type="ECO:0000256" key="1">
    <source>
        <dbReference type="ARBA" id="ARBA00004141"/>
    </source>
</evidence>
<protein>
    <submittedName>
        <fullName evidence="8">Glycosyltransferase-like protein</fullName>
    </submittedName>
</protein>
<feature type="domain" description="GtrA/DPMS transmembrane" evidence="7">
    <location>
        <begin position="221"/>
        <end position="343"/>
    </location>
</feature>
<dbReference type="PANTHER" id="PTHR10859">
    <property type="entry name" value="GLYCOSYL TRANSFERASE"/>
    <property type="match status" value="1"/>
</dbReference>
<evidence type="ECO:0000313" key="9">
    <source>
        <dbReference type="Proteomes" id="UP000051790"/>
    </source>
</evidence>
<dbReference type="SUPFAM" id="SSF53448">
    <property type="entry name" value="Nucleotide-diphospho-sugar transferases"/>
    <property type="match status" value="1"/>
</dbReference>
<dbReference type="Proteomes" id="UP000051790">
    <property type="component" value="Unassembled WGS sequence"/>
</dbReference>
<evidence type="ECO:0000256" key="3">
    <source>
        <dbReference type="ARBA" id="ARBA00022989"/>
    </source>
</evidence>
<feature type="domain" description="Glycosyltransferase 2-like" evidence="6">
    <location>
        <begin position="27"/>
        <end position="128"/>
    </location>
</feature>
<keyword evidence="9" id="KW-1185">Reference proteome</keyword>
<dbReference type="GO" id="GO:0006487">
    <property type="term" value="P:protein N-linked glycosylation"/>
    <property type="evidence" value="ECO:0007669"/>
    <property type="project" value="TreeGrafter"/>
</dbReference>
<dbReference type="EMBL" id="AZEU01000018">
    <property type="protein sequence ID" value="KRL53173.1"/>
    <property type="molecule type" value="Genomic_DNA"/>
</dbReference>
<evidence type="ECO:0000256" key="5">
    <source>
        <dbReference type="SAM" id="Phobius"/>
    </source>
</evidence>
<dbReference type="Pfam" id="PF00535">
    <property type="entry name" value="Glycos_transf_2"/>
    <property type="match status" value="1"/>
</dbReference>
<keyword evidence="8" id="KW-0808">Transferase</keyword>
<dbReference type="Pfam" id="PF04138">
    <property type="entry name" value="GtrA_DPMS_TM"/>
    <property type="match status" value="1"/>
</dbReference>
<evidence type="ECO:0000259" key="6">
    <source>
        <dbReference type="Pfam" id="PF00535"/>
    </source>
</evidence>
<proteinExistence type="predicted"/>
<dbReference type="GO" id="GO:0016740">
    <property type="term" value="F:transferase activity"/>
    <property type="evidence" value="ECO:0007669"/>
    <property type="project" value="UniProtKB-KW"/>
</dbReference>
<evidence type="ECO:0000259" key="7">
    <source>
        <dbReference type="Pfam" id="PF04138"/>
    </source>
</evidence>
<dbReference type="InterPro" id="IPR029044">
    <property type="entry name" value="Nucleotide-diphossugar_trans"/>
</dbReference>
<dbReference type="GO" id="GO:0000271">
    <property type="term" value="P:polysaccharide biosynthetic process"/>
    <property type="evidence" value="ECO:0007669"/>
    <property type="project" value="InterPro"/>
</dbReference>
<keyword evidence="4 5" id="KW-0472">Membrane</keyword>
<feature type="transmembrane region" description="Helical" evidence="5">
    <location>
        <begin position="219"/>
        <end position="243"/>
    </location>
</feature>
<dbReference type="GO" id="GO:0016020">
    <property type="term" value="C:membrane"/>
    <property type="evidence" value="ECO:0007669"/>
    <property type="project" value="UniProtKB-SubCell"/>
</dbReference>
<sequence length="353" mass="39250">MIPALEPDQRLIALLQDILAAHFAGPILVVDDGTADQTIFNRIQTEFSQRVVVRHHPHNLGKGAALKTGFAYYAKHQSQLLGIATLDSDGQHTFKDLSTCMRKFLQQPDALVLGCRNFSNDIPFRSRFGNILTDHLVRLLTGLHISDTQTGLRVIPTAYAQTALNFAGERFEFEFTMLLQAKANHVAIIEQPIATIYLNGNASSHFRVIRDSVAIYLRFIKFAMSGLVSFVIDISLFALFIHFSRSTAFGQVMTATVAARLLSAVANYLLNHHVVFDGKGEQTLVKYIAIMVVQMGLLGLFTSLMASAVDLVGHQTLGLTLIKMMIDFLLFLVSYQVQKRLIFVEAHPHGHVE</sequence>
<dbReference type="InterPro" id="IPR007267">
    <property type="entry name" value="GtrA_DPMS_TM"/>
</dbReference>
<accession>A0A0R1RG52</accession>
<dbReference type="CDD" id="cd04179">
    <property type="entry name" value="DPM_DPG-synthase_like"/>
    <property type="match status" value="1"/>
</dbReference>
<evidence type="ECO:0000256" key="4">
    <source>
        <dbReference type="ARBA" id="ARBA00023136"/>
    </source>
</evidence>
<dbReference type="Gene3D" id="3.90.550.10">
    <property type="entry name" value="Spore Coat Polysaccharide Biosynthesis Protein SpsA, Chain A"/>
    <property type="match status" value="1"/>
</dbReference>
<evidence type="ECO:0000313" key="8">
    <source>
        <dbReference type="EMBL" id="KRL53173.1"/>
    </source>
</evidence>
<dbReference type="AlphaFoldDB" id="A0A0R1RG52"/>
<dbReference type="InterPro" id="IPR001173">
    <property type="entry name" value="Glyco_trans_2-like"/>
</dbReference>
<dbReference type="PANTHER" id="PTHR10859:SF114">
    <property type="entry name" value="DOLICHOL-PHOSPHATE MANNOSYLTRANSFERASE"/>
    <property type="match status" value="1"/>
</dbReference>
<feature type="transmembrane region" description="Helical" evidence="5">
    <location>
        <begin position="249"/>
        <end position="271"/>
    </location>
</feature>
<comment type="subcellular location">
    <subcellularLocation>
        <location evidence="1">Membrane</location>
        <topology evidence="1">Multi-pass membrane protein</topology>
    </subcellularLocation>
</comment>
<keyword evidence="3 5" id="KW-1133">Transmembrane helix</keyword>
<comment type="caution">
    <text evidence="8">The sequence shown here is derived from an EMBL/GenBank/DDBJ whole genome shotgun (WGS) entry which is preliminary data.</text>
</comment>
<dbReference type="RefSeq" id="WP_225436240.1">
    <property type="nucleotide sequence ID" value="NZ_AZEU01000018.1"/>
</dbReference>
<dbReference type="PATRIC" id="fig|1423769.4.peg.1373"/>
<feature type="transmembrane region" description="Helical" evidence="5">
    <location>
        <begin position="283"/>
        <end position="306"/>
    </location>
</feature>
<organism evidence="8 9">
    <name type="scientific">Lacticaseibacillus manihotivorans DSM 13343 = JCM 12514</name>
    <dbReference type="NCBI Taxonomy" id="1423769"/>
    <lineage>
        <taxon>Bacteria</taxon>
        <taxon>Bacillati</taxon>
        <taxon>Bacillota</taxon>
        <taxon>Bacilli</taxon>
        <taxon>Lactobacillales</taxon>
        <taxon>Lactobacillaceae</taxon>
        <taxon>Lacticaseibacillus</taxon>
    </lineage>
</organism>
<feature type="transmembrane region" description="Helical" evidence="5">
    <location>
        <begin position="312"/>
        <end position="333"/>
    </location>
</feature>